<dbReference type="eggNOG" id="COG0745">
    <property type="taxonomic scope" value="Bacteria"/>
</dbReference>
<dbReference type="EMBL" id="BBLT01000001">
    <property type="protein sequence ID" value="GAL83349.1"/>
    <property type="molecule type" value="Genomic_DNA"/>
</dbReference>
<evidence type="ECO:0000259" key="3">
    <source>
        <dbReference type="PROSITE" id="PS50110"/>
    </source>
</evidence>
<keyword evidence="5" id="KW-1185">Reference proteome</keyword>
<dbReference type="GO" id="GO:0000155">
    <property type="term" value="F:phosphorelay sensor kinase activity"/>
    <property type="evidence" value="ECO:0007669"/>
    <property type="project" value="TreeGrafter"/>
</dbReference>
<feature type="modified residue" description="4-aspartylphosphate" evidence="2">
    <location>
        <position position="53"/>
    </location>
</feature>
<comment type="caution">
    <text evidence="4">The sequence shown here is derived from an EMBL/GenBank/DDBJ whole genome shotgun (WGS) entry which is preliminary data.</text>
</comment>
<dbReference type="PROSITE" id="PS50110">
    <property type="entry name" value="RESPONSE_REGULATORY"/>
    <property type="match status" value="1"/>
</dbReference>
<dbReference type="InterPro" id="IPR001789">
    <property type="entry name" value="Sig_transdc_resp-reg_receiver"/>
</dbReference>
<dbReference type="SMART" id="SM00448">
    <property type="entry name" value="REC"/>
    <property type="match status" value="1"/>
</dbReference>
<evidence type="ECO:0000256" key="2">
    <source>
        <dbReference type="PROSITE-ProRule" id="PRU00169"/>
    </source>
</evidence>
<reference evidence="4 5" key="1">
    <citation type="submission" date="2014-09" db="EMBL/GenBank/DDBJ databases">
        <title>Sporocytophaga myxococcoides PG-01 genome sequencing.</title>
        <authorList>
            <person name="Liu L."/>
            <person name="Gao P.J."/>
            <person name="Chen G.J."/>
            <person name="Wang L.S."/>
        </authorList>
    </citation>
    <scope>NUCLEOTIDE SEQUENCE [LARGE SCALE GENOMIC DNA]</scope>
    <source>
        <strain evidence="4 5">PG-01</strain>
    </source>
</reference>
<evidence type="ECO:0000313" key="4">
    <source>
        <dbReference type="EMBL" id="GAL83349.1"/>
    </source>
</evidence>
<dbReference type="SUPFAM" id="SSF52172">
    <property type="entry name" value="CheY-like"/>
    <property type="match status" value="1"/>
</dbReference>
<dbReference type="Gene3D" id="3.40.50.2300">
    <property type="match status" value="1"/>
</dbReference>
<gene>
    <name evidence="4" type="ORF">MYP_575</name>
</gene>
<dbReference type="InterPro" id="IPR011006">
    <property type="entry name" value="CheY-like_superfamily"/>
</dbReference>
<sequence>MKKTILAVDDAKSILTIIYYFFNEKYEVVKKNNGKEALDWMQQGNIPDVIITDINMPEMGGQEFMEHLQASGFYRHIPVIVLSAMDNSAEKIKFLGLGAHDYVVKPFNPEELELRISNVLRISERALA</sequence>
<accession>A0A098LAA9</accession>
<evidence type="ECO:0000256" key="1">
    <source>
        <dbReference type="ARBA" id="ARBA00022553"/>
    </source>
</evidence>
<evidence type="ECO:0000313" key="5">
    <source>
        <dbReference type="Proteomes" id="UP000030185"/>
    </source>
</evidence>
<organism evidence="4 5">
    <name type="scientific">Sporocytophaga myxococcoides</name>
    <dbReference type="NCBI Taxonomy" id="153721"/>
    <lineage>
        <taxon>Bacteria</taxon>
        <taxon>Pseudomonadati</taxon>
        <taxon>Bacteroidota</taxon>
        <taxon>Cytophagia</taxon>
        <taxon>Cytophagales</taxon>
        <taxon>Cytophagaceae</taxon>
        <taxon>Sporocytophaga</taxon>
    </lineage>
</organism>
<name>A0A098LAA9_9BACT</name>
<dbReference type="STRING" id="153721.MYP_575"/>
<dbReference type="RefSeq" id="WP_045458066.1">
    <property type="nucleotide sequence ID" value="NZ_BBLT01000001.1"/>
</dbReference>
<keyword evidence="1 2" id="KW-0597">Phosphoprotein</keyword>
<dbReference type="OrthoDB" id="9789181at2"/>
<dbReference type="PANTHER" id="PTHR43547:SF2">
    <property type="entry name" value="HYBRID SIGNAL TRANSDUCTION HISTIDINE KINASE C"/>
    <property type="match status" value="1"/>
</dbReference>
<dbReference type="AlphaFoldDB" id="A0A098LAA9"/>
<proteinExistence type="predicted"/>
<protein>
    <submittedName>
        <fullName evidence="4">Response regulator receiver protein</fullName>
    </submittedName>
</protein>
<feature type="domain" description="Response regulatory" evidence="3">
    <location>
        <begin position="4"/>
        <end position="120"/>
    </location>
</feature>
<dbReference type="Pfam" id="PF00072">
    <property type="entry name" value="Response_reg"/>
    <property type="match status" value="1"/>
</dbReference>
<dbReference type="PANTHER" id="PTHR43547">
    <property type="entry name" value="TWO-COMPONENT HISTIDINE KINASE"/>
    <property type="match status" value="1"/>
</dbReference>
<dbReference type="Proteomes" id="UP000030185">
    <property type="component" value="Unassembled WGS sequence"/>
</dbReference>